<feature type="region of interest" description="Disordered" evidence="1">
    <location>
        <begin position="85"/>
        <end position="172"/>
    </location>
</feature>
<feature type="compositionally biased region" description="Polar residues" evidence="1">
    <location>
        <begin position="85"/>
        <end position="103"/>
    </location>
</feature>
<reference evidence="3" key="1">
    <citation type="journal article" date="2014" name="PLoS ONE">
        <title>The genome and linkage map of the northern pike (Esox lucius): conserved synteny revealed between the salmonid sister group and the Neoteleostei.</title>
        <authorList>
            <person name="Rondeau E.B."/>
            <person name="Minkley D.R."/>
            <person name="Leong J.S."/>
            <person name="Messmer A.M."/>
            <person name="Jantzen J.R."/>
            <person name="von Schalburg K.R."/>
            <person name="Lemon C."/>
            <person name="Bird N.H."/>
            <person name="Koop B.F."/>
        </authorList>
    </citation>
    <scope>NUCLEOTIDE SEQUENCE</scope>
</reference>
<dbReference type="AlphaFoldDB" id="A0A3P9A172"/>
<feature type="compositionally biased region" description="Low complexity" evidence="1">
    <location>
        <begin position="247"/>
        <end position="267"/>
    </location>
</feature>
<dbReference type="PRINTS" id="PR02085">
    <property type="entry name" value="POLR2GRINL1"/>
</dbReference>
<name>A0A3P9A172_ESOLU</name>
<reference evidence="2" key="2">
    <citation type="submission" date="2020-02" db="EMBL/GenBank/DDBJ databases">
        <title>Esox lucius (northern pike) genome, fEsoLuc1, primary haplotype.</title>
        <authorList>
            <person name="Myers G."/>
            <person name="Karagic N."/>
            <person name="Meyer A."/>
            <person name="Pippel M."/>
            <person name="Reichard M."/>
            <person name="Winkler S."/>
            <person name="Tracey A."/>
            <person name="Sims Y."/>
            <person name="Howe K."/>
            <person name="Rhie A."/>
            <person name="Formenti G."/>
            <person name="Durbin R."/>
            <person name="Fedrigo O."/>
            <person name="Jarvis E.D."/>
        </authorList>
    </citation>
    <scope>NUCLEOTIDE SEQUENCE [LARGE SCALE GENOMIC DNA]</scope>
</reference>
<dbReference type="Proteomes" id="UP000265140">
    <property type="component" value="Chromosome 2"/>
</dbReference>
<protein>
    <recommendedName>
        <fullName evidence="4">RNA polymerase II subunit M</fullName>
    </recommendedName>
</protein>
<dbReference type="PANTHER" id="PTHR23171">
    <property type="entry name" value="GDOWN1"/>
    <property type="match status" value="1"/>
</dbReference>
<dbReference type="InterPro" id="IPR026213">
    <property type="entry name" value="GRINL1"/>
</dbReference>
<evidence type="ECO:0000313" key="3">
    <source>
        <dbReference type="Proteomes" id="UP000265140"/>
    </source>
</evidence>
<dbReference type="RefSeq" id="XP_012994025.2">
    <property type="nucleotide sequence ID" value="XM_013138571.4"/>
</dbReference>
<sequence>MYSSSGASPSERQGQVGDLNTKSKEELGEILSRQEKLLANKRFIQKLPDKGKKIADFTERIRLALAHNEEEERKQDMLLSVRTELQSKYQQALTQRQPGSAETSQKRRQPGDPNPRSDQEMDASPLIPHIQKSNLGDTMQDPTVPKIPAGKTRAPQAGGDDGAALDSDRTKENDLTEALQRVHLCDHSSGMAESPKDTSNTSATSNPFLGRQPQKKPHYIEVLERTEKDPATRRQKFKPNQFAHNTGSSTSGSLSPSQSPGGLLPSPVLSVEARKERDRKHIDEITAARLPLLHYSPAKLLTLEQSANLQREQTRKHQELQAKLAAQKLSEGLRLRTGSYVVEGGPMGAYREVHDDGAQLSSEED</sequence>
<evidence type="ECO:0008006" key="4">
    <source>
        <dbReference type="Google" id="ProtNLM"/>
    </source>
</evidence>
<dbReference type="OrthoDB" id="2408655at2759"/>
<dbReference type="GO" id="GO:0003711">
    <property type="term" value="F:transcription elongation factor activity"/>
    <property type="evidence" value="ECO:0007669"/>
    <property type="project" value="InterPro"/>
</dbReference>
<reference evidence="2" key="3">
    <citation type="submission" date="2025-08" db="UniProtKB">
        <authorList>
            <consortium name="Ensembl"/>
        </authorList>
    </citation>
    <scope>IDENTIFICATION</scope>
</reference>
<gene>
    <name evidence="2" type="primary">POLR2M</name>
</gene>
<dbReference type="OMA" id="YQQAFAH"/>
<dbReference type="GeneTree" id="ENSGT00950000183065"/>
<feature type="region of interest" description="Disordered" evidence="1">
    <location>
        <begin position="344"/>
        <end position="365"/>
    </location>
</feature>
<dbReference type="Pfam" id="PF15328">
    <property type="entry name" value="GCOM2"/>
    <property type="match status" value="1"/>
</dbReference>
<reference evidence="2" key="4">
    <citation type="submission" date="2025-09" db="UniProtKB">
        <authorList>
            <consortium name="Ensembl"/>
        </authorList>
    </citation>
    <scope>IDENTIFICATION</scope>
</reference>
<dbReference type="GO" id="GO:0035556">
    <property type="term" value="P:intracellular signal transduction"/>
    <property type="evidence" value="ECO:0007669"/>
    <property type="project" value="TreeGrafter"/>
</dbReference>
<feature type="compositionally biased region" description="Basic and acidic residues" evidence="1">
    <location>
        <begin position="218"/>
        <end position="232"/>
    </location>
</feature>
<dbReference type="GeneID" id="106024763"/>
<dbReference type="InParanoid" id="A0A3P9A172"/>
<dbReference type="Ensembl" id="ENSELUT00000021386.3">
    <property type="protein sequence ID" value="ENSELUP00000034536.2"/>
    <property type="gene ID" value="ENSELUG00000013144.3"/>
</dbReference>
<dbReference type="InterPro" id="IPR051375">
    <property type="entry name" value="Tuftelin_GRINL1A/MYZAP/CCD68"/>
</dbReference>
<evidence type="ECO:0000256" key="1">
    <source>
        <dbReference type="SAM" id="MobiDB-lite"/>
    </source>
</evidence>
<accession>A0A3P9A172</accession>
<feature type="region of interest" description="Disordered" evidence="1">
    <location>
        <begin position="185"/>
        <end position="267"/>
    </location>
</feature>
<feature type="compositionally biased region" description="Polar residues" evidence="1">
    <location>
        <begin position="1"/>
        <end position="13"/>
    </location>
</feature>
<organism evidence="2 3">
    <name type="scientific">Esox lucius</name>
    <name type="common">Northern pike</name>
    <dbReference type="NCBI Taxonomy" id="8010"/>
    <lineage>
        <taxon>Eukaryota</taxon>
        <taxon>Metazoa</taxon>
        <taxon>Chordata</taxon>
        <taxon>Craniata</taxon>
        <taxon>Vertebrata</taxon>
        <taxon>Euteleostomi</taxon>
        <taxon>Actinopterygii</taxon>
        <taxon>Neopterygii</taxon>
        <taxon>Teleostei</taxon>
        <taxon>Protacanthopterygii</taxon>
        <taxon>Esociformes</taxon>
        <taxon>Esocidae</taxon>
        <taxon>Esox</taxon>
    </lineage>
</organism>
<dbReference type="STRING" id="8010.ENSELUP00000034536"/>
<keyword evidence="3" id="KW-1185">Reference proteome</keyword>
<dbReference type="Bgee" id="ENSELUG00000013144">
    <property type="expression patterns" value="Expressed in testis and 14 other cell types or tissues"/>
</dbReference>
<dbReference type="GO" id="GO:0006368">
    <property type="term" value="P:transcription elongation by RNA polymerase II"/>
    <property type="evidence" value="ECO:0007669"/>
    <property type="project" value="InterPro"/>
</dbReference>
<feature type="region of interest" description="Disordered" evidence="1">
    <location>
        <begin position="1"/>
        <end position="27"/>
    </location>
</feature>
<dbReference type="GO" id="GO:0005634">
    <property type="term" value="C:nucleus"/>
    <property type="evidence" value="ECO:0007669"/>
    <property type="project" value="InterPro"/>
</dbReference>
<feature type="compositionally biased region" description="Polar residues" evidence="1">
    <location>
        <begin position="197"/>
        <end position="207"/>
    </location>
</feature>
<dbReference type="PANTHER" id="PTHR23171:SF4">
    <property type="entry name" value="TUFTELIN"/>
    <property type="match status" value="1"/>
</dbReference>
<feature type="compositionally biased region" description="Polar residues" evidence="1">
    <location>
        <begin position="131"/>
        <end position="141"/>
    </location>
</feature>
<proteinExistence type="predicted"/>
<evidence type="ECO:0000313" key="2">
    <source>
        <dbReference type="Ensembl" id="ENSELUP00000034536.2"/>
    </source>
</evidence>